<dbReference type="Gene3D" id="3.90.226.10">
    <property type="entry name" value="2-enoyl-CoA Hydratase, Chain A, domain 1"/>
    <property type="match status" value="1"/>
</dbReference>
<keyword evidence="1" id="KW-0732">Signal</keyword>
<gene>
    <name evidence="3" type="ORF">MJO52_16345</name>
</gene>
<feature type="domain" description="Tail specific protease" evidence="2">
    <location>
        <begin position="211"/>
        <end position="433"/>
    </location>
</feature>
<dbReference type="InterPro" id="IPR029045">
    <property type="entry name" value="ClpP/crotonase-like_dom_sf"/>
</dbReference>
<dbReference type="SUPFAM" id="SSF52096">
    <property type="entry name" value="ClpP/crotonase"/>
    <property type="match status" value="1"/>
</dbReference>
<dbReference type="Proteomes" id="UP001055658">
    <property type="component" value="Chromosome"/>
</dbReference>
<reference evidence="3" key="1">
    <citation type="submission" date="2022-02" db="EMBL/GenBank/DDBJ databases">
        <title>Coral-associated bacteria.</title>
        <authorList>
            <person name="Tang K."/>
            <person name="Wang X."/>
        </authorList>
    </citation>
    <scope>NUCLEOTIDE SEQUENCE</scope>
    <source>
        <strain evidence="3">SCSIO 43006</strain>
    </source>
</reference>
<dbReference type="Gene3D" id="3.30.750.44">
    <property type="match status" value="1"/>
</dbReference>
<keyword evidence="4" id="KW-1185">Reference proteome</keyword>
<evidence type="ECO:0000256" key="1">
    <source>
        <dbReference type="SAM" id="SignalP"/>
    </source>
</evidence>
<dbReference type="PANTHER" id="PTHR32060:SF30">
    <property type="entry name" value="CARBOXY-TERMINAL PROCESSING PROTEASE CTPA"/>
    <property type="match status" value="1"/>
</dbReference>
<sequence>MLKKFILAFSLATFSAGIVFAKGINKVPENLSDAEKLNGLSLYWKEVSYNFAFFDQVPELDFDTKYQEFIPRVLATQNTYEYYRELKRLNAFLQDGHTNIYYPKGMSSSYVDWPAIRLAEAGRKAVITGVEKGLESHIPPGSIIVAINGQPIEAHLKEQVMPYIASSTQHILWNTAVRDALDGKPGSMAQLTIETPDGATKSIEVKRDARGRKIEYASIKQPASNGELFEFKWLENDIGYVALNGFHDEAIVAQFKSHYDEITKSKGLIIDLRFNGGGNSAYAGEIISYLTDRDLPGSVWKTPKHVAAYKAWGSFADQFEDLEEYRPYAEGASWEFSEDSGDIVEPKLDSNHIVPTYVLIGRNTASAAEDFLVYADSLEHFTTVGEPTYGSTGQPMIVDLPGGGTFRVCTKRDTYPDGREFVGYGIQPDILVERTLDIVRSGEDRVLDRAFIDLKSTITSSAL</sequence>
<name>A0ABY4V8L6_9GAMM</name>
<protein>
    <submittedName>
        <fullName evidence="3">S41 family peptidase</fullName>
    </submittedName>
</protein>
<evidence type="ECO:0000313" key="4">
    <source>
        <dbReference type="Proteomes" id="UP001055658"/>
    </source>
</evidence>
<proteinExistence type="predicted"/>
<dbReference type="Pfam" id="PF03572">
    <property type="entry name" value="Peptidase_S41"/>
    <property type="match status" value="1"/>
</dbReference>
<dbReference type="CDD" id="cd07563">
    <property type="entry name" value="Peptidase_S41_IRBP"/>
    <property type="match status" value="1"/>
</dbReference>
<dbReference type="SMART" id="SM00245">
    <property type="entry name" value="TSPc"/>
    <property type="match status" value="1"/>
</dbReference>
<feature type="signal peptide" evidence="1">
    <location>
        <begin position="1"/>
        <end position="21"/>
    </location>
</feature>
<evidence type="ECO:0000259" key="2">
    <source>
        <dbReference type="SMART" id="SM00245"/>
    </source>
</evidence>
<dbReference type="InterPro" id="IPR005151">
    <property type="entry name" value="Tail-specific_protease"/>
</dbReference>
<dbReference type="PANTHER" id="PTHR32060">
    <property type="entry name" value="TAIL-SPECIFIC PROTEASE"/>
    <property type="match status" value="1"/>
</dbReference>
<evidence type="ECO:0000313" key="3">
    <source>
        <dbReference type="EMBL" id="USD20629.1"/>
    </source>
</evidence>
<accession>A0ABY4V8L6</accession>
<organism evidence="3 4">
    <name type="scientific">Microbulbifer variabilis</name>
    <dbReference type="NCBI Taxonomy" id="266805"/>
    <lineage>
        <taxon>Bacteria</taxon>
        <taxon>Pseudomonadati</taxon>
        <taxon>Pseudomonadota</taxon>
        <taxon>Gammaproteobacteria</taxon>
        <taxon>Cellvibrionales</taxon>
        <taxon>Microbulbiferaceae</taxon>
        <taxon>Microbulbifer</taxon>
    </lineage>
</organism>
<dbReference type="RefSeq" id="WP_252083039.1">
    <property type="nucleotide sequence ID" value="NZ_CP092418.1"/>
</dbReference>
<dbReference type="EMBL" id="CP092418">
    <property type="protein sequence ID" value="USD20629.1"/>
    <property type="molecule type" value="Genomic_DNA"/>
</dbReference>
<feature type="chain" id="PRO_5046800435" evidence="1">
    <location>
        <begin position="22"/>
        <end position="463"/>
    </location>
</feature>